<evidence type="ECO:0000313" key="5">
    <source>
        <dbReference type="Proteomes" id="UP000270343"/>
    </source>
</evidence>
<gene>
    <name evidence="4" type="ORF">D7231_24505</name>
</gene>
<dbReference type="EMBL" id="RBAM01000010">
    <property type="protein sequence ID" value="RKN65961.1"/>
    <property type="molecule type" value="Genomic_DNA"/>
</dbReference>
<dbReference type="Proteomes" id="UP000270343">
    <property type="component" value="Unassembled WGS sequence"/>
</dbReference>
<feature type="domain" description="DUF4158" evidence="3">
    <location>
        <begin position="10"/>
        <end position="168"/>
    </location>
</feature>
<keyword evidence="5" id="KW-1185">Reference proteome</keyword>
<dbReference type="GO" id="GO:0004803">
    <property type="term" value="F:transposase activity"/>
    <property type="evidence" value="ECO:0007669"/>
    <property type="project" value="InterPro"/>
</dbReference>
<feature type="region of interest" description="Disordered" evidence="1">
    <location>
        <begin position="736"/>
        <end position="797"/>
    </location>
</feature>
<protein>
    <submittedName>
        <fullName evidence="4">DUF4158 domain-containing protein</fullName>
    </submittedName>
</protein>
<evidence type="ECO:0000313" key="4">
    <source>
        <dbReference type="EMBL" id="RKN65961.1"/>
    </source>
</evidence>
<proteinExistence type="predicted"/>
<evidence type="ECO:0000259" key="2">
    <source>
        <dbReference type="Pfam" id="PF01526"/>
    </source>
</evidence>
<dbReference type="InterPro" id="IPR025296">
    <property type="entry name" value="DUF4158"/>
</dbReference>
<sequence>MGIMRRMASVERTAYPRFKRTITCRGLHDSFAPGASEVAWARGKARSPEHLPALVVLLKGFQKLGYFPDLDEVPELVVGHVRGLPGLEEDVLPLHDSVRTAARQRDFVRERLGVECDKEKARAVASAAIYEAVQAKDNPADLINVALETLVRKRLELPGYTTPDALASAIRTEVNTGFFETIAGRVDEARTARVLGLLRVVSGSRSRFDELKRPAKAPSVSHLREHPAYPDRLKLLGPTADWLEGVPSAKVEHFAGQARVLDAAELGKVGVVKRTALLVCLLHMAKVRARDELVTMLCMRMARITKKAKEDLEKIRQRHRAESEWLLAVLGEVLEAAKGAVGFDSGSVTLPTGSRKKNAVHAACGKAVLEKLEEAGGLAKLSEDHELVSAHHGDNYFPLMWRHFKSHRKVLLDKAREGKINRRHFEVCTLFCLVQEVRSGDVAVLGSESYTNFYDQLLSWEECEPLVAGYCEQAGLPATASAFTAALRQKLTAVAAKVDAGYPDNADLTIDAASGKIVLSPRKGKDRRKSALDLEAEILRRLPEWSLLDMLARTAYWIQWWRHFGPASGPDPKIRNKLARYCWTVFTYGTNAGPAQVARHMRGQVSLHEISLAGNQHITAEKLNAASADVIDMFIRLDVAHVWGDVSKAGIDGSQYDTWENNLLAESRIRYGGFGGLSLRHVSDTCIALFSHFIPCGMRETPHARGSLDPGGPAVVVHAAAAPGQRVPPQPHLPGIPRAGARDPHDRAPAVLVGTRATGVDPVDDEQGRSLPQVQQLADVRLRRDPGQRPRTPGEDH</sequence>
<evidence type="ECO:0000256" key="1">
    <source>
        <dbReference type="SAM" id="MobiDB-lite"/>
    </source>
</evidence>
<dbReference type="Pfam" id="PF01526">
    <property type="entry name" value="DDE_Tnp_Tn3"/>
    <property type="match status" value="1"/>
</dbReference>
<dbReference type="Pfam" id="PF13700">
    <property type="entry name" value="DUF4158"/>
    <property type="match status" value="1"/>
</dbReference>
<dbReference type="AlphaFoldDB" id="A0A3B0B1J2"/>
<comment type="caution">
    <text evidence="4">The sequence shown here is derived from an EMBL/GenBank/DDBJ whole genome shotgun (WGS) entry which is preliminary data.</text>
</comment>
<feature type="compositionally biased region" description="Basic and acidic residues" evidence="1">
    <location>
        <begin position="780"/>
        <end position="797"/>
    </location>
</feature>
<accession>A0A3B0B1J2</accession>
<evidence type="ECO:0000259" key="3">
    <source>
        <dbReference type="Pfam" id="PF13700"/>
    </source>
</evidence>
<feature type="domain" description="Tn3 transposase DDE" evidence="2">
    <location>
        <begin position="549"/>
        <end position="703"/>
    </location>
</feature>
<name>A0A3B0B1J2_9ACTN</name>
<dbReference type="InterPro" id="IPR002513">
    <property type="entry name" value="Tn3_Tnp_DDE_dom"/>
</dbReference>
<dbReference type="GO" id="GO:0006313">
    <property type="term" value="P:DNA transposition"/>
    <property type="evidence" value="ECO:0007669"/>
    <property type="project" value="InterPro"/>
</dbReference>
<reference evidence="4 5" key="1">
    <citation type="journal article" date="2015" name="Antonie Van Leeuwenhoek">
        <title>Streptomyces klenkii sp. nov., isolated from deep marine sediment.</title>
        <authorList>
            <person name="Veyisoglu A."/>
            <person name="Sahin N."/>
        </authorList>
    </citation>
    <scope>NUCLEOTIDE SEQUENCE [LARGE SCALE GENOMIC DNA]</scope>
    <source>
        <strain evidence="4 5">KCTC 29202</strain>
    </source>
</reference>
<organism evidence="4 5">
    <name type="scientific">Streptomyces klenkii</name>
    <dbReference type="NCBI Taxonomy" id="1420899"/>
    <lineage>
        <taxon>Bacteria</taxon>
        <taxon>Bacillati</taxon>
        <taxon>Actinomycetota</taxon>
        <taxon>Actinomycetes</taxon>
        <taxon>Kitasatosporales</taxon>
        <taxon>Streptomycetaceae</taxon>
        <taxon>Streptomyces</taxon>
    </lineage>
</organism>